<organism evidence="1 2">
    <name type="scientific">Cupriavidus basilensis</name>
    <dbReference type="NCBI Taxonomy" id="68895"/>
    <lineage>
        <taxon>Bacteria</taxon>
        <taxon>Pseudomonadati</taxon>
        <taxon>Pseudomonadota</taxon>
        <taxon>Betaproteobacteria</taxon>
        <taxon>Burkholderiales</taxon>
        <taxon>Burkholderiaceae</taxon>
        <taxon>Cupriavidus</taxon>
    </lineage>
</organism>
<dbReference type="EMBL" id="CP062807">
    <property type="protein sequence ID" value="QOT82201.1"/>
    <property type="molecule type" value="Genomic_DNA"/>
</dbReference>
<sequence>MAAQKDNGEVLRELIEQAQLTQEEALTLVNEGQAFPIALSTWKSYLAAQDSRRRRNCPEVVIRHAERVLSASGATTE</sequence>
<gene>
    <name evidence="1" type="ORF">F7R26_039510</name>
</gene>
<accession>A0A643FTP3</accession>
<name>A0A643FTP3_9BURK</name>
<dbReference type="Proteomes" id="UP000397656">
    <property type="component" value="Plasmid pRK1-3"/>
</dbReference>
<geneLocation type="plasmid" evidence="1 2">
    <name>pRK1-3</name>
</geneLocation>
<evidence type="ECO:0000313" key="1">
    <source>
        <dbReference type="EMBL" id="QOT82201.1"/>
    </source>
</evidence>
<dbReference type="RefSeq" id="WP_150986900.1">
    <property type="nucleotide sequence ID" value="NZ_CP062807.1"/>
</dbReference>
<proteinExistence type="predicted"/>
<dbReference type="AlphaFoldDB" id="A0A643FTP3"/>
<keyword evidence="1" id="KW-0614">Plasmid</keyword>
<dbReference type="GeneID" id="98407061"/>
<evidence type="ECO:0000313" key="2">
    <source>
        <dbReference type="Proteomes" id="UP000397656"/>
    </source>
</evidence>
<protein>
    <submittedName>
        <fullName evidence="1">Uncharacterized protein</fullName>
    </submittedName>
</protein>
<reference evidence="1 2" key="1">
    <citation type="submission" date="2020-10" db="EMBL/GenBank/DDBJ databases">
        <title>Complete genome sequence of Cupriavidus basilensis CCUG 49340T.</title>
        <authorList>
            <person name="Salva-Serra F."/>
            <person name="Donoso R.A."/>
            <person name="Cho K.H."/>
            <person name="Yoo J.A."/>
            <person name="Lee K."/>
            <person name="Yoon S.-H."/>
            <person name="Perez-Pantoja D."/>
            <person name="Moore E.R.B."/>
        </authorList>
    </citation>
    <scope>NUCLEOTIDE SEQUENCE [LARGE SCALE GENOMIC DNA]</scope>
    <source>
        <strain evidence="2">CCUG 49340</strain>
        <plasmid evidence="1 2">pRK1-3</plasmid>
    </source>
</reference>